<dbReference type="VEuPathDB" id="FungiDB:I7I51_04497"/>
<organism evidence="2 3">
    <name type="scientific">Ajellomyces capsulatus</name>
    <name type="common">Darling's disease fungus</name>
    <name type="synonym">Histoplasma capsulatum</name>
    <dbReference type="NCBI Taxonomy" id="5037"/>
    <lineage>
        <taxon>Eukaryota</taxon>
        <taxon>Fungi</taxon>
        <taxon>Dikarya</taxon>
        <taxon>Ascomycota</taxon>
        <taxon>Pezizomycotina</taxon>
        <taxon>Eurotiomycetes</taxon>
        <taxon>Eurotiomycetidae</taxon>
        <taxon>Onygenales</taxon>
        <taxon>Ajellomycetaceae</taxon>
        <taxon>Histoplasma</taxon>
    </lineage>
</organism>
<evidence type="ECO:0000313" key="2">
    <source>
        <dbReference type="EMBL" id="QSS62319.1"/>
    </source>
</evidence>
<dbReference type="EMBL" id="CP069111">
    <property type="protein sequence ID" value="QSS62319.1"/>
    <property type="molecule type" value="Genomic_DNA"/>
</dbReference>
<dbReference type="AlphaFoldDB" id="A0A8A1M8K9"/>
<name>A0A8A1M8K9_AJECA</name>
<feature type="region of interest" description="Disordered" evidence="1">
    <location>
        <begin position="1"/>
        <end position="24"/>
    </location>
</feature>
<sequence length="110" mass="12445">MSNNSTSSGTHAAANIRHLNLQHDSTSTRHTLAGYELDELDPPRTPKSVKLYRWLLSAIVVPEHACYTYILWPTVMWLPLIDARENGEREAMVMETPLSHQRNKATMATS</sequence>
<gene>
    <name evidence="2" type="ORF">I7I51_04497</name>
</gene>
<proteinExistence type="predicted"/>
<accession>A0A8A1M8K9</accession>
<evidence type="ECO:0000313" key="3">
    <source>
        <dbReference type="Proteomes" id="UP000663671"/>
    </source>
</evidence>
<evidence type="ECO:0000256" key="1">
    <source>
        <dbReference type="SAM" id="MobiDB-lite"/>
    </source>
</evidence>
<dbReference type="Proteomes" id="UP000663671">
    <property type="component" value="Chromosome 5"/>
</dbReference>
<reference evidence="2" key="1">
    <citation type="submission" date="2021-01" db="EMBL/GenBank/DDBJ databases">
        <title>Chromosome-level genome assembly of a human fungal pathogen reveals clustering of transcriptionally co-regulated genes.</title>
        <authorList>
            <person name="Voorhies M."/>
            <person name="Cohen S."/>
            <person name="Shea T.P."/>
            <person name="Petrus S."/>
            <person name="Munoz J.F."/>
            <person name="Poplawski S."/>
            <person name="Goldman W.E."/>
            <person name="Michael T."/>
            <person name="Cuomo C.A."/>
            <person name="Sil A."/>
            <person name="Beyhan S."/>
        </authorList>
    </citation>
    <scope>NUCLEOTIDE SEQUENCE</scope>
    <source>
        <strain evidence="2">WU24</strain>
    </source>
</reference>
<feature type="compositionally biased region" description="Polar residues" evidence="1">
    <location>
        <begin position="1"/>
        <end position="10"/>
    </location>
</feature>
<protein>
    <submittedName>
        <fullName evidence="2">Uncharacterized protein</fullName>
    </submittedName>
</protein>